<reference evidence="5 6" key="1">
    <citation type="submission" date="2017-07" db="EMBL/GenBank/DDBJ databases">
        <title>An improved, manually edited Actinidia chinensis var. chinensis (kiwifruit) genome highlights the challenges associated with draft genomes and gene prediction in plants.</title>
        <authorList>
            <person name="Pilkington S."/>
            <person name="Crowhurst R."/>
            <person name="Hilario E."/>
            <person name="Nardozza S."/>
            <person name="Fraser L."/>
            <person name="Peng Y."/>
            <person name="Gunaseelan K."/>
            <person name="Simpson R."/>
            <person name="Tahir J."/>
            <person name="Deroles S."/>
            <person name="Templeton K."/>
            <person name="Luo Z."/>
            <person name="Davy M."/>
            <person name="Cheng C."/>
            <person name="Mcneilage M."/>
            <person name="Scaglione D."/>
            <person name="Liu Y."/>
            <person name="Zhang Q."/>
            <person name="Datson P."/>
            <person name="De Silva N."/>
            <person name="Gardiner S."/>
            <person name="Bassett H."/>
            <person name="Chagne D."/>
            <person name="Mccallum J."/>
            <person name="Dzierzon H."/>
            <person name="Deng C."/>
            <person name="Wang Y.-Y."/>
            <person name="Barron N."/>
            <person name="Manako K."/>
            <person name="Bowen J."/>
            <person name="Foster T."/>
            <person name="Erridge Z."/>
            <person name="Tiffin H."/>
            <person name="Waite C."/>
            <person name="Davies K."/>
            <person name="Grierson E."/>
            <person name="Laing W."/>
            <person name="Kirk R."/>
            <person name="Chen X."/>
            <person name="Wood M."/>
            <person name="Montefiori M."/>
            <person name="Brummell D."/>
            <person name="Schwinn K."/>
            <person name="Catanach A."/>
            <person name="Fullerton C."/>
            <person name="Li D."/>
            <person name="Meiyalaghan S."/>
            <person name="Nieuwenhuizen N."/>
            <person name="Read N."/>
            <person name="Prakash R."/>
            <person name="Hunter D."/>
            <person name="Zhang H."/>
            <person name="Mckenzie M."/>
            <person name="Knabel M."/>
            <person name="Harris A."/>
            <person name="Allan A."/>
            <person name="Chen A."/>
            <person name="Janssen B."/>
            <person name="Plunkett B."/>
            <person name="Dwamena C."/>
            <person name="Voogd C."/>
            <person name="Leif D."/>
            <person name="Lafferty D."/>
            <person name="Souleyre E."/>
            <person name="Varkonyi-Gasic E."/>
            <person name="Gambi F."/>
            <person name="Hanley J."/>
            <person name="Yao J.-L."/>
            <person name="Cheung J."/>
            <person name="David K."/>
            <person name="Warren B."/>
            <person name="Marsh K."/>
            <person name="Snowden K."/>
            <person name="Lin-Wang K."/>
            <person name="Brian L."/>
            <person name="Martinez-Sanchez M."/>
            <person name="Wang M."/>
            <person name="Ileperuma N."/>
            <person name="Macnee N."/>
            <person name="Campin R."/>
            <person name="Mcatee P."/>
            <person name="Drummond R."/>
            <person name="Espley R."/>
            <person name="Ireland H."/>
            <person name="Wu R."/>
            <person name="Atkinson R."/>
            <person name="Karunairetnam S."/>
            <person name="Bulley S."/>
            <person name="Chunkath S."/>
            <person name="Hanley Z."/>
            <person name="Storey R."/>
            <person name="Thrimawithana A."/>
            <person name="Thomson S."/>
            <person name="David C."/>
            <person name="Testolin R."/>
        </authorList>
    </citation>
    <scope>NUCLEOTIDE SEQUENCE [LARGE SCALE GENOMIC DNA]</scope>
    <source>
        <strain evidence="6">cv. Red5</strain>
        <tissue evidence="5">Young leaf</tissue>
    </source>
</reference>
<evidence type="ECO:0000313" key="6">
    <source>
        <dbReference type="Proteomes" id="UP000241394"/>
    </source>
</evidence>
<comment type="similarity">
    <text evidence="1 3">Belongs to the RNase T2 family.</text>
</comment>
<dbReference type="GO" id="GO:0006401">
    <property type="term" value="P:RNA catabolic process"/>
    <property type="evidence" value="ECO:0007669"/>
    <property type="project" value="TreeGrafter"/>
</dbReference>
<evidence type="ECO:0000256" key="4">
    <source>
        <dbReference type="SAM" id="SignalP"/>
    </source>
</evidence>
<dbReference type="Proteomes" id="UP000241394">
    <property type="component" value="Chromosome LG16"/>
</dbReference>
<evidence type="ECO:0000256" key="2">
    <source>
        <dbReference type="ARBA" id="ARBA00023157"/>
    </source>
</evidence>
<dbReference type="InterPro" id="IPR018188">
    <property type="entry name" value="RNase_T2_His_AS_1"/>
</dbReference>
<reference evidence="6" key="2">
    <citation type="journal article" date="2018" name="BMC Genomics">
        <title>A manually annotated Actinidia chinensis var. chinensis (kiwifruit) genome highlights the challenges associated with draft genomes and gene prediction in plants.</title>
        <authorList>
            <person name="Pilkington S.M."/>
            <person name="Crowhurst R."/>
            <person name="Hilario E."/>
            <person name="Nardozza S."/>
            <person name="Fraser L."/>
            <person name="Peng Y."/>
            <person name="Gunaseelan K."/>
            <person name="Simpson R."/>
            <person name="Tahir J."/>
            <person name="Deroles S.C."/>
            <person name="Templeton K."/>
            <person name="Luo Z."/>
            <person name="Davy M."/>
            <person name="Cheng C."/>
            <person name="McNeilage M."/>
            <person name="Scaglione D."/>
            <person name="Liu Y."/>
            <person name="Zhang Q."/>
            <person name="Datson P."/>
            <person name="De Silva N."/>
            <person name="Gardiner S.E."/>
            <person name="Bassett H."/>
            <person name="Chagne D."/>
            <person name="McCallum J."/>
            <person name="Dzierzon H."/>
            <person name="Deng C."/>
            <person name="Wang Y.Y."/>
            <person name="Barron L."/>
            <person name="Manako K."/>
            <person name="Bowen J."/>
            <person name="Foster T.M."/>
            <person name="Erridge Z.A."/>
            <person name="Tiffin H."/>
            <person name="Waite C.N."/>
            <person name="Davies K.M."/>
            <person name="Grierson E.P."/>
            <person name="Laing W.A."/>
            <person name="Kirk R."/>
            <person name="Chen X."/>
            <person name="Wood M."/>
            <person name="Montefiori M."/>
            <person name="Brummell D.A."/>
            <person name="Schwinn K.E."/>
            <person name="Catanach A."/>
            <person name="Fullerton C."/>
            <person name="Li D."/>
            <person name="Meiyalaghan S."/>
            <person name="Nieuwenhuizen N."/>
            <person name="Read N."/>
            <person name="Prakash R."/>
            <person name="Hunter D."/>
            <person name="Zhang H."/>
            <person name="McKenzie M."/>
            <person name="Knabel M."/>
            <person name="Harris A."/>
            <person name="Allan A.C."/>
            <person name="Gleave A."/>
            <person name="Chen A."/>
            <person name="Janssen B.J."/>
            <person name="Plunkett B."/>
            <person name="Ampomah-Dwamena C."/>
            <person name="Voogd C."/>
            <person name="Leif D."/>
            <person name="Lafferty D."/>
            <person name="Souleyre E.J.F."/>
            <person name="Varkonyi-Gasic E."/>
            <person name="Gambi F."/>
            <person name="Hanley J."/>
            <person name="Yao J.L."/>
            <person name="Cheung J."/>
            <person name="David K.M."/>
            <person name="Warren B."/>
            <person name="Marsh K."/>
            <person name="Snowden K.C."/>
            <person name="Lin-Wang K."/>
            <person name="Brian L."/>
            <person name="Martinez-Sanchez M."/>
            <person name="Wang M."/>
            <person name="Ileperuma N."/>
            <person name="Macnee N."/>
            <person name="Campin R."/>
            <person name="McAtee P."/>
            <person name="Drummond R.S.M."/>
            <person name="Espley R.V."/>
            <person name="Ireland H.S."/>
            <person name="Wu R."/>
            <person name="Atkinson R.G."/>
            <person name="Karunairetnam S."/>
            <person name="Bulley S."/>
            <person name="Chunkath S."/>
            <person name="Hanley Z."/>
            <person name="Storey R."/>
            <person name="Thrimawithana A.H."/>
            <person name="Thomson S."/>
            <person name="David C."/>
            <person name="Testolin R."/>
            <person name="Huang H."/>
            <person name="Hellens R.P."/>
            <person name="Schaffer R.J."/>
        </authorList>
    </citation>
    <scope>NUCLEOTIDE SEQUENCE [LARGE SCALE GENOMIC DNA]</scope>
    <source>
        <strain evidence="6">cv. Red5</strain>
    </source>
</reference>
<organism evidence="5 6">
    <name type="scientific">Actinidia chinensis var. chinensis</name>
    <name type="common">Chinese soft-hair kiwi</name>
    <dbReference type="NCBI Taxonomy" id="1590841"/>
    <lineage>
        <taxon>Eukaryota</taxon>
        <taxon>Viridiplantae</taxon>
        <taxon>Streptophyta</taxon>
        <taxon>Embryophyta</taxon>
        <taxon>Tracheophyta</taxon>
        <taxon>Spermatophyta</taxon>
        <taxon>Magnoliopsida</taxon>
        <taxon>eudicotyledons</taxon>
        <taxon>Gunneridae</taxon>
        <taxon>Pentapetalae</taxon>
        <taxon>asterids</taxon>
        <taxon>Ericales</taxon>
        <taxon>Actinidiaceae</taxon>
        <taxon>Actinidia</taxon>
    </lineage>
</organism>
<dbReference type="Gene3D" id="3.90.730.10">
    <property type="entry name" value="Ribonuclease T2-like"/>
    <property type="match status" value="1"/>
</dbReference>
<dbReference type="SUPFAM" id="SSF55895">
    <property type="entry name" value="Ribonuclease Rh-like"/>
    <property type="match status" value="1"/>
</dbReference>
<dbReference type="Pfam" id="PF00445">
    <property type="entry name" value="Ribonuclease_T2"/>
    <property type="match status" value="1"/>
</dbReference>
<dbReference type="OrthoDB" id="1610668at2759"/>
<dbReference type="GO" id="GO:0005576">
    <property type="term" value="C:extracellular region"/>
    <property type="evidence" value="ECO:0007669"/>
    <property type="project" value="TreeGrafter"/>
</dbReference>
<name>A0A2R6QGC5_ACTCC</name>
<dbReference type="CDD" id="cd01061">
    <property type="entry name" value="RNase_T2_euk"/>
    <property type="match status" value="1"/>
</dbReference>
<dbReference type="EMBL" id="NKQK01000016">
    <property type="protein sequence ID" value="PSS07674.1"/>
    <property type="molecule type" value="Genomic_DNA"/>
</dbReference>
<comment type="caution">
    <text evidence="5">The sequence shown here is derived from an EMBL/GenBank/DDBJ whole genome shotgun (WGS) entry which is preliminary data.</text>
</comment>
<dbReference type="OMA" id="FVRRWPP"/>
<evidence type="ECO:0000256" key="3">
    <source>
        <dbReference type="RuleBase" id="RU004328"/>
    </source>
</evidence>
<keyword evidence="2" id="KW-1015">Disulfide bond</keyword>
<dbReference type="PROSITE" id="PS00530">
    <property type="entry name" value="RNASE_T2_1"/>
    <property type="match status" value="1"/>
</dbReference>
<dbReference type="GO" id="GO:0003723">
    <property type="term" value="F:RNA binding"/>
    <property type="evidence" value="ECO:0007669"/>
    <property type="project" value="InterPro"/>
</dbReference>
<evidence type="ECO:0000313" key="5">
    <source>
        <dbReference type="EMBL" id="PSS07674.1"/>
    </source>
</evidence>
<dbReference type="GO" id="GO:0033897">
    <property type="term" value="F:ribonuclease T2 activity"/>
    <property type="evidence" value="ECO:0007669"/>
    <property type="project" value="InterPro"/>
</dbReference>
<gene>
    <name evidence="5" type="ORF">CEY00_Acc18026</name>
</gene>
<feature type="chain" id="PRO_5015320687" evidence="4">
    <location>
        <begin position="22"/>
        <end position="273"/>
    </location>
</feature>
<dbReference type="Gramene" id="PSS07674">
    <property type="protein sequence ID" value="PSS07674"/>
    <property type="gene ID" value="CEY00_Acc18026"/>
</dbReference>
<dbReference type="InterPro" id="IPR036430">
    <property type="entry name" value="RNase_T2-like_sf"/>
</dbReference>
<dbReference type="PANTHER" id="PTHR11240">
    <property type="entry name" value="RIBONUCLEASE T2"/>
    <property type="match status" value="1"/>
</dbReference>
<keyword evidence="6" id="KW-1185">Reference proteome</keyword>
<dbReference type="AlphaFoldDB" id="A0A2R6QGC5"/>
<keyword evidence="4" id="KW-0732">Signal</keyword>
<feature type="signal peptide" evidence="4">
    <location>
        <begin position="1"/>
        <end position="21"/>
    </location>
</feature>
<dbReference type="InterPro" id="IPR001568">
    <property type="entry name" value="RNase_T2-like"/>
</dbReference>
<accession>A0A2R6QGC5</accession>
<dbReference type="PANTHER" id="PTHR11240:SF65">
    <property type="entry name" value="RIBONUCLEASE S-5-LIKE"/>
    <property type="match status" value="1"/>
</dbReference>
<dbReference type="InParanoid" id="A0A2R6QGC5"/>
<dbReference type="InterPro" id="IPR033697">
    <property type="entry name" value="Ribonuclease_T2_eukaryotic"/>
</dbReference>
<sequence>MRKFVLIIFLIVSCVSLQVDSAPPPPPAAFPSYDIIQLVISWPPTYCQTGNTCKDWGQIKKRFSLHGLWPADATGKSIDAKAYCSQGPTFSTPEQLNAWINTKANLFTDLLNYWPSIIKNSKDESVWTQQWNEHGVCSSSHICTNTYFEKAVDQSKKLDNLLEMLKKSGIEPHATKLYPVAKIKSAVQAATGKTNNVYISCSNIGQDSMLREISICLDKMAVNYVPCPVAQEPKSCKGPIKFPPFPTAEQGQPGPIEDLGFTELAVDNIPMLL</sequence>
<proteinExistence type="inferred from homology"/>
<protein>
    <submittedName>
        <fullName evidence="5">Intracellular ribonuclease</fullName>
    </submittedName>
</protein>
<evidence type="ECO:0000256" key="1">
    <source>
        <dbReference type="ARBA" id="ARBA00007469"/>
    </source>
</evidence>